<sequence>MATFWTPYGPLTVATSKEFLAPSLIHPLGTDEYGRDVLSRLMAGADITLLASVGAVLIAGLIGIPAGLIAASRGGNTGELIMRGADLIYSFPALLAAITRGGRGSGPPPRPRRSRSGSRPSHPSPGSTEDAARPLGAWAPEYV</sequence>
<reference evidence="9" key="1">
    <citation type="submission" date="2013-08" db="EMBL/GenBank/DDBJ databases">
        <authorList>
            <person name="Mendez C."/>
            <person name="Richter M."/>
            <person name="Ferrer M."/>
            <person name="Sanchez J."/>
        </authorList>
    </citation>
    <scope>NUCLEOTIDE SEQUENCE</scope>
</reference>
<dbReference type="InterPro" id="IPR000515">
    <property type="entry name" value="MetI-like"/>
</dbReference>
<evidence type="ECO:0000313" key="9">
    <source>
        <dbReference type="EMBL" id="EQD77771.1"/>
    </source>
</evidence>
<evidence type="ECO:0000256" key="3">
    <source>
        <dbReference type="ARBA" id="ARBA00022475"/>
    </source>
</evidence>
<evidence type="ECO:0000256" key="6">
    <source>
        <dbReference type="ARBA" id="ARBA00023136"/>
    </source>
</evidence>
<dbReference type="SUPFAM" id="SSF161098">
    <property type="entry name" value="MetI-like"/>
    <property type="match status" value="1"/>
</dbReference>
<protein>
    <submittedName>
        <fullName evidence="9">Dipeptide ABC transporter, permease protein</fullName>
    </submittedName>
</protein>
<dbReference type="CDD" id="cd06261">
    <property type="entry name" value="TM_PBP2"/>
    <property type="match status" value="1"/>
</dbReference>
<feature type="transmembrane region" description="Helical" evidence="8">
    <location>
        <begin position="47"/>
        <end position="71"/>
    </location>
</feature>
<evidence type="ECO:0000256" key="8">
    <source>
        <dbReference type="SAM" id="Phobius"/>
    </source>
</evidence>
<feature type="region of interest" description="Disordered" evidence="7">
    <location>
        <begin position="99"/>
        <end position="143"/>
    </location>
</feature>
<gene>
    <name evidence="9" type="ORF">B1A_02749</name>
</gene>
<keyword evidence="3" id="KW-1003">Cell membrane</keyword>
<keyword evidence="2" id="KW-0813">Transport</keyword>
<comment type="caution">
    <text evidence="9">The sequence shown here is derived from an EMBL/GenBank/DDBJ whole genome shotgun (WGS) entry which is preliminary data.</text>
</comment>
<accession>T1BXR0</accession>
<organism evidence="9">
    <name type="scientific">mine drainage metagenome</name>
    <dbReference type="NCBI Taxonomy" id="410659"/>
    <lineage>
        <taxon>unclassified sequences</taxon>
        <taxon>metagenomes</taxon>
        <taxon>ecological metagenomes</taxon>
    </lineage>
</organism>
<dbReference type="GO" id="GO:0055085">
    <property type="term" value="P:transmembrane transport"/>
    <property type="evidence" value="ECO:0007669"/>
    <property type="project" value="InterPro"/>
</dbReference>
<keyword evidence="6 8" id="KW-0472">Membrane</keyword>
<dbReference type="AlphaFoldDB" id="T1BXR0"/>
<dbReference type="PANTHER" id="PTHR43386:SF25">
    <property type="entry name" value="PEPTIDE ABC TRANSPORTER PERMEASE PROTEIN"/>
    <property type="match status" value="1"/>
</dbReference>
<keyword evidence="5 8" id="KW-1133">Transmembrane helix</keyword>
<evidence type="ECO:0000256" key="1">
    <source>
        <dbReference type="ARBA" id="ARBA00004651"/>
    </source>
</evidence>
<proteinExistence type="predicted"/>
<evidence type="ECO:0000256" key="5">
    <source>
        <dbReference type="ARBA" id="ARBA00022989"/>
    </source>
</evidence>
<dbReference type="InterPro" id="IPR050366">
    <property type="entry name" value="BP-dependent_transpt_permease"/>
</dbReference>
<evidence type="ECO:0000256" key="2">
    <source>
        <dbReference type="ARBA" id="ARBA00022448"/>
    </source>
</evidence>
<evidence type="ECO:0000256" key="7">
    <source>
        <dbReference type="SAM" id="MobiDB-lite"/>
    </source>
</evidence>
<feature type="compositionally biased region" description="Low complexity" evidence="7">
    <location>
        <begin position="117"/>
        <end position="127"/>
    </location>
</feature>
<dbReference type="InterPro" id="IPR035906">
    <property type="entry name" value="MetI-like_sf"/>
</dbReference>
<dbReference type="EMBL" id="AUZX01002038">
    <property type="protein sequence ID" value="EQD77771.1"/>
    <property type="molecule type" value="Genomic_DNA"/>
</dbReference>
<comment type="subcellular location">
    <subcellularLocation>
        <location evidence="1">Cell membrane</location>
        <topology evidence="1">Multi-pass membrane protein</topology>
    </subcellularLocation>
</comment>
<evidence type="ECO:0000256" key="4">
    <source>
        <dbReference type="ARBA" id="ARBA00022692"/>
    </source>
</evidence>
<keyword evidence="4 8" id="KW-0812">Transmembrane</keyword>
<feature type="non-terminal residue" evidence="9">
    <location>
        <position position="143"/>
    </location>
</feature>
<dbReference type="GO" id="GO:0005886">
    <property type="term" value="C:plasma membrane"/>
    <property type="evidence" value="ECO:0007669"/>
    <property type="project" value="UniProtKB-SubCell"/>
</dbReference>
<name>T1BXR0_9ZZZZ</name>
<dbReference type="PANTHER" id="PTHR43386">
    <property type="entry name" value="OLIGOPEPTIDE TRANSPORT SYSTEM PERMEASE PROTEIN APPC"/>
    <property type="match status" value="1"/>
</dbReference>
<reference evidence="9" key="2">
    <citation type="journal article" date="2014" name="ISME J.">
        <title>Microbial stratification in low pH oxic and suboxic macroscopic growths along an acid mine drainage.</title>
        <authorList>
            <person name="Mendez-Garcia C."/>
            <person name="Mesa V."/>
            <person name="Sprenger R.R."/>
            <person name="Richter M."/>
            <person name="Diez M.S."/>
            <person name="Solano J."/>
            <person name="Bargiela R."/>
            <person name="Golyshina O.V."/>
            <person name="Manteca A."/>
            <person name="Ramos J.L."/>
            <person name="Gallego J.R."/>
            <person name="Llorente I."/>
            <person name="Martins Dos Santos V.A."/>
            <person name="Jensen O.N."/>
            <person name="Pelaez A.I."/>
            <person name="Sanchez J."/>
            <person name="Ferrer M."/>
        </authorList>
    </citation>
    <scope>NUCLEOTIDE SEQUENCE</scope>
</reference>